<keyword evidence="8" id="KW-0418">Kinase</keyword>
<dbReference type="RefSeq" id="WP_182550770.1">
    <property type="nucleotide sequence ID" value="NZ_JACGXN010000006.1"/>
</dbReference>
<reference evidence="13 14" key="1">
    <citation type="submission" date="2020-07" db="EMBL/GenBank/DDBJ databases">
        <title>Genomic Encyclopedia of Type Strains, Phase IV (KMG-V): Genome sequencing to study the core and pangenomes of soil and plant-associated prokaryotes.</title>
        <authorList>
            <person name="Whitman W."/>
        </authorList>
    </citation>
    <scope>NUCLEOTIDE SEQUENCE [LARGE SCALE GENOMIC DNA]</scope>
    <source>
        <strain evidence="13 14">AN3</strain>
    </source>
</reference>
<comment type="caution">
    <text evidence="13">The sequence shown here is derived from an EMBL/GenBank/DDBJ whole genome shotgun (WGS) entry which is preliminary data.</text>
</comment>
<evidence type="ECO:0000256" key="8">
    <source>
        <dbReference type="ARBA" id="ARBA00022777"/>
    </source>
</evidence>
<evidence type="ECO:0000256" key="7">
    <source>
        <dbReference type="ARBA" id="ARBA00022741"/>
    </source>
</evidence>
<feature type="transmembrane region" description="Helical" evidence="10">
    <location>
        <begin position="127"/>
        <end position="150"/>
    </location>
</feature>
<keyword evidence="10" id="KW-0472">Membrane</keyword>
<keyword evidence="10" id="KW-1133">Transmembrane helix</keyword>
<accession>A0A839EPN4</accession>
<dbReference type="Proteomes" id="UP000549052">
    <property type="component" value="Unassembled WGS sequence"/>
</dbReference>
<dbReference type="InterPro" id="IPR003660">
    <property type="entry name" value="HAMP_dom"/>
</dbReference>
<keyword evidence="9" id="KW-0067">ATP-binding</keyword>
<dbReference type="PANTHER" id="PTHR44936">
    <property type="entry name" value="SENSOR PROTEIN CREC"/>
    <property type="match status" value="1"/>
</dbReference>
<dbReference type="AlphaFoldDB" id="A0A839EPN4"/>
<evidence type="ECO:0000256" key="5">
    <source>
        <dbReference type="ARBA" id="ARBA00022553"/>
    </source>
</evidence>
<keyword evidence="4" id="KW-1003">Cell membrane</keyword>
<evidence type="ECO:0000259" key="11">
    <source>
        <dbReference type="PROSITE" id="PS50109"/>
    </source>
</evidence>
<evidence type="ECO:0000256" key="6">
    <source>
        <dbReference type="ARBA" id="ARBA00022679"/>
    </source>
</evidence>
<dbReference type="Pfam" id="PF02518">
    <property type="entry name" value="HATPase_c"/>
    <property type="match status" value="1"/>
</dbReference>
<evidence type="ECO:0000313" key="13">
    <source>
        <dbReference type="EMBL" id="MBA8880115.1"/>
    </source>
</evidence>
<evidence type="ECO:0000256" key="10">
    <source>
        <dbReference type="SAM" id="Phobius"/>
    </source>
</evidence>
<dbReference type="SMART" id="SM00387">
    <property type="entry name" value="HATPase_c"/>
    <property type="match status" value="1"/>
</dbReference>
<dbReference type="PROSITE" id="PS50885">
    <property type="entry name" value="HAMP"/>
    <property type="match status" value="1"/>
</dbReference>
<dbReference type="GO" id="GO:0000155">
    <property type="term" value="F:phosphorelay sensor kinase activity"/>
    <property type="evidence" value="ECO:0007669"/>
    <property type="project" value="InterPro"/>
</dbReference>
<dbReference type="EC" id="2.7.13.3" evidence="3"/>
<dbReference type="Gene3D" id="3.30.565.10">
    <property type="entry name" value="Histidine kinase-like ATPase, C-terminal domain"/>
    <property type="match status" value="1"/>
</dbReference>
<organism evidence="13 14">
    <name type="scientific">Phyllobacterium myrsinacearum</name>
    <dbReference type="NCBI Taxonomy" id="28101"/>
    <lineage>
        <taxon>Bacteria</taxon>
        <taxon>Pseudomonadati</taxon>
        <taxon>Pseudomonadota</taxon>
        <taxon>Alphaproteobacteria</taxon>
        <taxon>Hyphomicrobiales</taxon>
        <taxon>Phyllobacteriaceae</taxon>
        <taxon>Phyllobacterium</taxon>
    </lineage>
</organism>
<dbReference type="Pfam" id="PF00672">
    <property type="entry name" value="HAMP"/>
    <property type="match status" value="1"/>
</dbReference>
<name>A0A839EPN4_9HYPH</name>
<dbReference type="SMART" id="SM00304">
    <property type="entry name" value="HAMP"/>
    <property type="match status" value="1"/>
</dbReference>
<dbReference type="GO" id="GO:0005886">
    <property type="term" value="C:plasma membrane"/>
    <property type="evidence" value="ECO:0007669"/>
    <property type="project" value="UniProtKB-SubCell"/>
</dbReference>
<comment type="subcellular location">
    <subcellularLocation>
        <location evidence="2">Cell membrane</location>
        <topology evidence="2">Multi-pass membrane protein</topology>
    </subcellularLocation>
</comment>
<keyword evidence="5" id="KW-0597">Phosphoprotein</keyword>
<dbReference type="SUPFAM" id="SSF55874">
    <property type="entry name" value="ATPase domain of HSP90 chaperone/DNA topoisomerase II/histidine kinase"/>
    <property type="match status" value="1"/>
</dbReference>
<evidence type="ECO:0000256" key="4">
    <source>
        <dbReference type="ARBA" id="ARBA00022475"/>
    </source>
</evidence>
<dbReference type="PROSITE" id="PS50109">
    <property type="entry name" value="HIS_KIN"/>
    <property type="match status" value="1"/>
</dbReference>
<evidence type="ECO:0000256" key="2">
    <source>
        <dbReference type="ARBA" id="ARBA00004651"/>
    </source>
</evidence>
<evidence type="ECO:0000259" key="12">
    <source>
        <dbReference type="PROSITE" id="PS50885"/>
    </source>
</evidence>
<evidence type="ECO:0000256" key="1">
    <source>
        <dbReference type="ARBA" id="ARBA00000085"/>
    </source>
</evidence>
<feature type="domain" description="HAMP" evidence="12">
    <location>
        <begin position="147"/>
        <end position="202"/>
    </location>
</feature>
<keyword evidence="7" id="KW-0547">Nucleotide-binding</keyword>
<evidence type="ECO:0000313" key="14">
    <source>
        <dbReference type="Proteomes" id="UP000549052"/>
    </source>
</evidence>
<keyword evidence="6" id="KW-0808">Transferase</keyword>
<dbReference type="InterPro" id="IPR050980">
    <property type="entry name" value="2C_sensor_his_kinase"/>
</dbReference>
<dbReference type="Gene3D" id="1.10.287.130">
    <property type="match status" value="1"/>
</dbReference>
<gene>
    <name evidence="13" type="ORF">FHW16_003834</name>
</gene>
<dbReference type="InterPro" id="IPR036890">
    <property type="entry name" value="HATPase_C_sf"/>
</dbReference>
<proteinExistence type="predicted"/>
<evidence type="ECO:0000256" key="9">
    <source>
        <dbReference type="ARBA" id="ARBA00022840"/>
    </source>
</evidence>
<protein>
    <recommendedName>
        <fullName evidence="3">histidine kinase</fullName>
        <ecNumber evidence="3">2.7.13.3</ecNumber>
    </recommendedName>
</protein>
<dbReference type="GO" id="GO:0005524">
    <property type="term" value="F:ATP binding"/>
    <property type="evidence" value="ECO:0007669"/>
    <property type="project" value="UniProtKB-KW"/>
</dbReference>
<dbReference type="InterPro" id="IPR005467">
    <property type="entry name" value="His_kinase_dom"/>
</dbReference>
<dbReference type="InterPro" id="IPR036097">
    <property type="entry name" value="HisK_dim/P_sf"/>
</dbReference>
<keyword evidence="10" id="KW-0812">Transmembrane</keyword>
<dbReference type="InterPro" id="IPR003661">
    <property type="entry name" value="HisK_dim/P_dom"/>
</dbReference>
<dbReference type="InterPro" id="IPR004358">
    <property type="entry name" value="Sig_transdc_His_kin-like_C"/>
</dbReference>
<dbReference type="CDD" id="cd06225">
    <property type="entry name" value="HAMP"/>
    <property type="match status" value="1"/>
</dbReference>
<dbReference type="Gene3D" id="6.10.340.10">
    <property type="match status" value="1"/>
</dbReference>
<keyword evidence="14" id="KW-1185">Reference proteome</keyword>
<sequence>MGRVFWRFFWTLALTIAGAILVVIAISTIFDLAPPKGAAQDLIETAVLDSAATVLKDSGPDALAKFATSAASFDRPVDLIITKVGLGACQPDPTTTAISRLIQTPEGCTSITAARTTYSIFDRMRGIWLIVFAGTITSLASALWLARYLLQPLKTLQAGLRSLAKGDFSVRIGKTFGHRKDEITAVGHDFDIAATKLDDFHHSQQRLFHDVSHELRSPLSRLQAATGILRQNPARLPDLLLRINREIDRLDELVEEILTLAQLESGEPYEFDRQPVDLVELVNAIVEDGAFEGQAQGISLEVTGIDSAVSYANGELIYRAIENVIRNAIKYSATGGRVVIRTAILSDGNALLIRVEDSGPGLPESEMEAIFRPFVRVEGTGGPRAGVGLGLAITRQAVELHGGSVRAEKGQPKGLVVEIVIPLKPDPFKQDQI</sequence>
<feature type="domain" description="Histidine kinase" evidence="11">
    <location>
        <begin position="210"/>
        <end position="425"/>
    </location>
</feature>
<comment type="catalytic activity">
    <reaction evidence="1">
        <text>ATP + protein L-histidine = ADP + protein N-phospho-L-histidine.</text>
        <dbReference type="EC" id="2.7.13.3"/>
    </reaction>
</comment>
<dbReference type="PRINTS" id="PR00344">
    <property type="entry name" value="BCTRLSENSOR"/>
</dbReference>
<dbReference type="InterPro" id="IPR003594">
    <property type="entry name" value="HATPase_dom"/>
</dbReference>
<dbReference type="SMART" id="SM00388">
    <property type="entry name" value="HisKA"/>
    <property type="match status" value="1"/>
</dbReference>
<dbReference type="SUPFAM" id="SSF47384">
    <property type="entry name" value="Homodimeric domain of signal transducing histidine kinase"/>
    <property type="match status" value="1"/>
</dbReference>
<dbReference type="PANTHER" id="PTHR44936:SF10">
    <property type="entry name" value="SENSOR PROTEIN RSTB"/>
    <property type="match status" value="1"/>
</dbReference>
<evidence type="ECO:0000256" key="3">
    <source>
        <dbReference type="ARBA" id="ARBA00012438"/>
    </source>
</evidence>
<dbReference type="SUPFAM" id="SSF158472">
    <property type="entry name" value="HAMP domain-like"/>
    <property type="match status" value="1"/>
</dbReference>
<dbReference type="Pfam" id="PF00512">
    <property type="entry name" value="HisKA"/>
    <property type="match status" value="1"/>
</dbReference>
<feature type="transmembrane region" description="Helical" evidence="10">
    <location>
        <begin position="6"/>
        <end position="30"/>
    </location>
</feature>
<dbReference type="EMBL" id="JACGXN010000006">
    <property type="protein sequence ID" value="MBA8880115.1"/>
    <property type="molecule type" value="Genomic_DNA"/>
</dbReference>
<dbReference type="CDD" id="cd00082">
    <property type="entry name" value="HisKA"/>
    <property type="match status" value="1"/>
</dbReference>